<feature type="region of interest" description="Disordered" evidence="6">
    <location>
        <begin position="1"/>
        <end position="23"/>
    </location>
</feature>
<dbReference type="CDD" id="cd00614">
    <property type="entry name" value="CGS_like"/>
    <property type="match status" value="1"/>
</dbReference>
<gene>
    <name evidence="7" type="ORF">SAMN04488509_103217</name>
</gene>
<dbReference type="GO" id="GO:0005737">
    <property type="term" value="C:cytoplasm"/>
    <property type="evidence" value="ECO:0007669"/>
    <property type="project" value="TreeGrafter"/>
</dbReference>
<dbReference type="Pfam" id="PF01053">
    <property type="entry name" value="Cys_Met_Meta_PP"/>
    <property type="match status" value="1"/>
</dbReference>
<dbReference type="Proteomes" id="UP000199603">
    <property type="component" value="Unassembled WGS sequence"/>
</dbReference>
<dbReference type="FunFam" id="3.90.1150.10:FF:000008">
    <property type="entry name" value="Cystathionine gamma-synthase"/>
    <property type="match status" value="1"/>
</dbReference>
<dbReference type="EMBL" id="FNAG01000003">
    <property type="protein sequence ID" value="SDD55840.1"/>
    <property type="molecule type" value="Genomic_DNA"/>
</dbReference>
<evidence type="ECO:0000256" key="2">
    <source>
        <dbReference type="ARBA" id="ARBA00009077"/>
    </source>
</evidence>
<evidence type="ECO:0000256" key="1">
    <source>
        <dbReference type="ARBA" id="ARBA00001933"/>
    </source>
</evidence>
<dbReference type="AlphaFoldDB" id="A0A1G6VQB4"/>
<evidence type="ECO:0000313" key="8">
    <source>
        <dbReference type="Proteomes" id="UP000199603"/>
    </source>
</evidence>
<comment type="similarity">
    <text evidence="2 5">Belongs to the trans-sulfuration enzymes family.</text>
</comment>
<reference evidence="7 8" key="1">
    <citation type="submission" date="2016-10" db="EMBL/GenBank/DDBJ databases">
        <authorList>
            <person name="de Groot N.N."/>
        </authorList>
    </citation>
    <scope>NUCLEOTIDE SEQUENCE [LARGE SCALE GENOMIC DNA]</scope>
    <source>
        <strain evidence="7 8">DSM 16957</strain>
    </source>
</reference>
<dbReference type="InterPro" id="IPR000277">
    <property type="entry name" value="Cys/Met-Metab_PyrdxlP-dep_enz"/>
</dbReference>
<comment type="cofactor">
    <cofactor evidence="1 5">
        <name>pyridoxal 5'-phosphate</name>
        <dbReference type="ChEBI" id="CHEBI:597326"/>
    </cofactor>
</comment>
<dbReference type="STRING" id="265719.SAMN04488509_103217"/>
<proteinExistence type="inferred from homology"/>
<evidence type="ECO:0000313" key="7">
    <source>
        <dbReference type="EMBL" id="SDD55840.1"/>
    </source>
</evidence>
<evidence type="ECO:0000256" key="4">
    <source>
        <dbReference type="PIRSR" id="PIRSR001434-2"/>
    </source>
</evidence>
<keyword evidence="7" id="KW-0456">Lyase</keyword>
<feature type="modified residue" description="N6-(pyridoxal phosphate)lysine" evidence="4">
    <location>
        <position position="204"/>
    </location>
</feature>
<dbReference type="Gene3D" id="3.40.640.10">
    <property type="entry name" value="Type I PLP-dependent aspartate aminotransferase-like (Major domain)"/>
    <property type="match status" value="1"/>
</dbReference>
<dbReference type="RefSeq" id="WP_091241440.1">
    <property type="nucleotide sequence ID" value="NZ_FNAG01000003.1"/>
</dbReference>
<dbReference type="NCBIfam" id="NF005871">
    <property type="entry name" value="PRK07811.1"/>
    <property type="match status" value="1"/>
</dbReference>
<protein>
    <submittedName>
        <fullName evidence="7">Cystathionine gamma-lyase</fullName>
    </submittedName>
</protein>
<dbReference type="GO" id="GO:0003962">
    <property type="term" value="F:cystathionine gamma-synthase activity"/>
    <property type="evidence" value="ECO:0007669"/>
    <property type="project" value="TreeGrafter"/>
</dbReference>
<name>A0A1G6VQB4_9GAMM</name>
<dbReference type="GO" id="GO:0004123">
    <property type="term" value="F:cystathionine gamma-lyase activity"/>
    <property type="evidence" value="ECO:0007669"/>
    <property type="project" value="TreeGrafter"/>
</dbReference>
<keyword evidence="3 4" id="KW-0663">Pyridoxal phosphate</keyword>
<dbReference type="SUPFAM" id="SSF53383">
    <property type="entry name" value="PLP-dependent transferases"/>
    <property type="match status" value="1"/>
</dbReference>
<dbReference type="InterPro" id="IPR015421">
    <property type="entry name" value="PyrdxlP-dep_Trfase_major"/>
</dbReference>
<dbReference type="OrthoDB" id="9805807at2"/>
<dbReference type="InterPro" id="IPR015422">
    <property type="entry name" value="PyrdxlP-dep_Trfase_small"/>
</dbReference>
<dbReference type="GO" id="GO:0019343">
    <property type="term" value="P:cysteine biosynthetic process via cystathionine"/>
    <property type="evidence" value="ECO:0007669"/>
    <property type="project" value="TreeGrafter"/>
</dbReference>
<dbReference type="Gene3D" id="3.90.1150.10">
    <property type="entry name" value="Aspartate Aminotransferase, domain 1"/>
    <property type="match status" value="1"/>
</dbReference>
<dbReference type="PANTHER" id="PTHR11808:SF15">
    <property type="entry name" value="CYSTATHIONINE GAMMA-LYASE"/>
    <property type="match status" value="1"/>
</dbReference>
<keyword evidence="8" id="KW-1185">Reference proteome</keyword>
<dbReference type="PANTHER" id="PTHR11808">
    <property type="entry name" value="TRANS-SULFURATION ENZYME FAMILY MEMBER"/>
    <property type="match status" value="1"/>
</dbReference>
<sequence>MSKPSNARHGLGTRAIHAGQSPDPTTGAVMTPIYATSTYVQRSPGDHQGFEYSRSHNPTRFAYEDCVAALEGGRRGYAFASGLAATSTALEVLDSGSHVICMDDVYGGTYRLFERVRRRSAGLDFSFVDLDDLDAVAAALRPNTRMIWCETPTNPMLKLVDIAKLAAFAREKGLILAVDNTFCSPILQRPLELGAHLVMHSATKYLNGHSDIVGGMLVVGDHAELEEKLTFLQNAVGGVQGPFDSFLALRGLKTLHLRMRAHCENALALAQWLETHPKVRRVIYPGLESHPQHALAKQQMHGFGGMISVVLDTDLAGTRRMMERCKLFALAESLGGVESLINHPAIMTHASVPPENRAKLGIHDNLVRLSVGVEDLVDLRAELEDALGAI</sequence>
<organism evidence="7 8">
    <name type="scientific">Aquimonas voraii</name>
    <dbReference type="NCBI Taxonomy" id="265719"/>
    <lineage>
        <taxon>Bacteria</taxon>
        <taxon>Pseudomonadati</taxon>
        <taxon>Pseudomonadota</taxon>
        <taxon>Gammaproteobacteria</taxon>
        <taxon>Lysobacterales</taxon>
        <taxon>Lysobacteraceae</taxon>
        <taxon>Aquimonas</taxon>
    </lineage>
</organism>
<evidence type="ECO:0000256" key="3">
    <source>
        <dbReference type="ARBA" id="ARBA00022898"/>
    </source>
</evidence>
<dbReference type="GO" id="GO:0030170">
    <property type="term" value="F:pyridoxal phosphate binding"/>
    <property type="evidence" value="ECO:0007669"/>
    <property type="project" value="InterPro"/>
</dbReference>
<accession>A0A1G6VQB4</accession>
<dbReference type="GO" id="GO:0019346">
    <property type="term" value="P:transsulfuration"/>
    <property type="evidence" value="ECO:0007669"/>
    <property type="project" value="InterPro"/>
</dbReference>
<evidence type="ECO:0000256" key="6">
    <source>
        <dbReference type="SAM" id="MobiDB-lite"/>
    </source>
</evidence>
<evidence type="ECO:0000256" key="5">
    <source>
        <dbReference type="RuleBase" id="RU362118"/>
    </source>
</evidence>
<dbReference type="InterPro" id="IPR015424">
    <property type="entry name" value="PyrdxlP-dep_Trfase"/>
</dbReference>
<dbReference type="FunFam" id="3.40.640.10:FF:000009">
    <property type="entry name" value="Cystathionine gamma-synthase homolog"/>
    <property type="match status" value="1"/>
</dbReference>
<dbReference type="PIRSF" id="PIRSF001434">
    <property type="entry name" value="CGS"/>
    <property type="match status" value="1"/>
</dbReference>